<dbReference type="PANTHER" id="PTHR38593:SF1">
    <property type="entry name" value="BLR2558 PROTEIN"/>
    <property type="match status" value="1"/>
</dbReference>
<feature type="chain" id="PRO_5036822235" evidence="1">
    <location>
        <begin position="21"/>
        <end position="194"/>
    </location>
</feature>
<evidence type="ECO:0000259" key="2">
    <source>
        <dbReference type="Pfam" id="PF13628"/>
    </source>
</evidence>
<dbReference type="PANTHER" id="PTHR38593">
    <property type="entry name" value="BLR2558 PROTEIN"/>
    <property type="match status" value="1"/>
</dbReference>
<dbReference type="RefSeq" id="WP_166312653.1">
    <property type="nucleotide sequence ID" value="NZ_WOTH01000001.1"/>
</dbReference>
<dbReference type="Pfam" id="PF13628">
    <property type="entry name" value="DUF4142"/>
    <property type="match status" value="1"/>
</dbReference>
<dbReference type="Proteomes" id="UP000597459">
    <property type="component" value="Unassembled WGS sequence"/>
</dbReference>
<protein>
    <submittedName>
        <fullName evidence="3">DUF4142 domain-containing protein</fullName>
    </submittedName>
</protein>
<feature type="signal peptide" evidence="1">
    <location>
        <begin position="1"/>
        <end position="20"/>
    </location>
</feature>
<gene>
    <name evidence="3" type="ORF">GOB87_00900</name>
</gene>
<dbReference type="PROSITE" id="PS51257">
    <property type="entry name" value="PROKAR_LIPOPROTEIN"/>
    <property type="match status" value="1"/>
</dbReference>
<proteinExistence type="predicted"/>
<sequence>MKPSHRLSALTILALLAACAPTTPPPPPPPPAAPAPLAASDADFVQQAAQLNLTEIALGKLAPTKAAKSTVKNYAQRLIAAHSGAQDKLATIASTHGVTLPTAPDADNQQTITSLGGMKRARFDQAYLAATIQAHENAVTFAATEAATTSDAGLKAYAQELEQMAQQHLTAARALTRHPGHPAGYAGARQSRHH</sequence>
<reference evidence="3" key="1">
    <citation type="submission" date="2019-11" db="EMBL/GenBank/DDBJ databases">
        <title>Description of new Acetobacter species.</title>
        <authorList>
            <person name="Cleenwerck I."/>
            <person name="Sombolestani A.S."/>
        </authorList>
    </citation>
    <scope>NUCLEOTIDE SEQUENCE</scope>
    <source>
        <strain evidence="3">LMG 1626</strain>
    </source>
</reference>
<organism evidence="3 4">
    <name type="scientific">Acetobacter estunensis</name>
    <dbReference type="NCBI Taxonomy" id="104097"/>
    <lineage>
        <taxon>Bacteria</taxon>
        <taxon>Pseudomonadati</taxon>
        <taxon>Pseudomonadota</taxon>
        <taxon>Alphaproteobacteria</taxon>
        <taxon>Acetobacterales</taxon>
        <taxon>Acetobacteraceae</taxon>
        <taxon>Acetobacter</taxon>
    </lineage>
</organism>
<dbReference type="InterPro" id="IPR025419">
    <property type="entry name" value="DUF4142"/>
</dbReference>
<name>A0A967EC38_9PROT</name>
<feature type="domain" description="DUF4142" evidence="2">
    <location>
        <begin position="40"/>
        <end position="175"/>
    </location>
</feature>
<dbReference type="EMBL" id="WOTH01000001">
    <property type="protein sequence ID" value="NHO52525.1"/>
    <property type="molecule type" value="Genomic_DNA"/>
</dbReference>
<evidence type="ECO:0000313" key="4">
    <source>
        <dbReference type="Proteomes" id="UP000597459"/>
    </source>
</evidence>
<keyword evidence="4" id="KW-1185">Reference proteome</keyword>
<evidence type="ECO:0000313" key="3">
    <source>
        <dbReference type="EMBL" id="NHO52525.1"/>
    </source>
</evidence>
<dbReference type="Gene3D" id="1.20.1260.10">
    <property type="match status" value="1"/>
</dbReference>
<evidence type="ECO:0000256" key="1">
    <source>
        <dbReference type="SAM" id="SignalP"/>
    </source>
</evidence>
<accession>A0A967EC38</accession>
<keyword evidence="1" id="KW-0732">Signal</keyword>
<comment type="caution">
    <text evidence="3">The sequence shown here is derived from an EMBL/GenBank/DDBJ whole genome shotgun (WGS) entry which is preliminary data.</text>
</comment>
<dbReference type="InterPro" id="IPR012347">
    <property type="entry name" value="Ferritin-like"/>
</dbReference>
<dbReference type="AlphaFoldDB" id="A0A967EC38"/>